<keyword evidence="2" id="KW-1185">Reference proteome</keyword>
<name>D4YUD6_9LACO</name>
<evidence type="ECO:0000313" key="1">
    <source>
        <dbReference type="EMBL" id="EFG55215.1"/>
    </source>
</evidence>
<gene>
    <name evidence="1" type="ORF">HMPREF0493_1147</name>
</gene>
<accession>D4YUD6</accession>
<organism evidence="1 2">
    <name type="scientific">Lactobacillus amylolyticus DSM 11664</name>
    <dbReference type="NCBI Taxonomy" id="585524"/>
    <lineage>
        <taxon>Bacteria</taxon>
        <taxon>Bacillati</taxon>
        <taxon>Bacillota</taxon>
        <taxon>Bacilli</taxon>
        <taxon>Lactobacillales</taxon>
        <taxon>Lactobacillaceae</taxon>
        <taxon>Lactobacillus</taxon>
    </lineage>
</organism>
<proteinExistence type="predicted"/>
<evidence type="ECO:0000313" key="2">
    <source>
        <dbReference type="Proteomes" id="UP000004069"/>
    </source>
</evidence>
<dbReference type="EMBL" id="ADNY01000043">
    <property type="protein sequence ID" value="EFG55215.1"/>
    <property type="molecule type" value="Genomic_DNA"/>
</dbReference>
<comment type="caution">
    <text evidence="1">The sequence shown here is derived from an EMBL/GenBank/DDBJ whole genome shotgun (WGS) entry which is preliminary data.</text>
</comment>
<dbReference type="Proteomes" id="UP000004069">
    <property type="component" value="Unassembled WGS sequence"/>
</dbReference>
<dbReference type="AlphaFoldDB" id="D4YUD6"/>
<protein>
    <submittedName>
        <fullName evidence="1">Uncharacterized protein</fullName>
    </submittedName>
</protein>
<reference evidence="1 2" key="1">
    <citation type="submission" date="2010-04" db="EMBL/GenBank/DDBJ databases">
        <authorList>
            <person name="Muzny D."/>
            <person name="Qin X."/>
            <person name="Deng J."/>
            <person name="Jiang H."/>
            <person name="Liu Y."/>
            <person name="Qu J."/>
            <person name="Song X.-Z."/>
            <person name="Zhang L."/>
            <person name="Thornton R."/>
            <person name="Coyle M."/>
            <person name="Francisco L."/>
            <person name="Jackson L."/>
            <person name="Javaid M."/>
            <person name="Korchina V."/>
            <person name="Kovar C."/>
            <person name="Mata R."/>
            <person name="Mathew T."/>
            <person name="Ngo R."/>
            <person name="Nguyen L."/>
            <person name="Nguyen N."/>
            <person name="Okwuonu G."/>
            <person name="Ongeri F."/>
            <person name="Pham C."/>
            <person name="Simmons D."/>
            <person name="Wilczek-Boney K."/>
            <person name="Hale W."/>
            <person name="Jakkamsetti A."/>
            <person name="Pham P."/>
            <person name="Ruth R."/>
            <person name="San Lucas F."/>
            <person name="Warren J."/>
            <person name="Zhang J."/>
            <person name="Zhao Z."/>
            <person name="Zhou C."/>
            <person name="Zhu D."/>
            <person name="Lee S."/>
            <person name="Bess C."/>
            <person name="Blankenburg K."/>
            <person name="Forbes L."/>
            <person name="Fu Q."/>
            <person name="Gubbala S."/>
            <person name="Hirani K."/>
            <person name="Jayaseelan J.C."/>
            <person name="Lara F."/>
            <person name="Munidasa M."/>
            <person name="Palculict T."/>
            <person name="Patil S."/>
            <person name="Pu L.-L."/>
            <person name="Saada N."/>
            <person name="Tang L."/>
            <person name="Weissenberger G."/>
            <person name="Zhu Y."/>
            <person name="Hemphill L."/>
            <person name="Shang Y."/>
            <person name="Youmans B."/>
            <person name="Ayvaz T."/>
            <person name="Ross M."/>
            <person name="Santibanez J."/>
            <person name="Aqrawi P."/>
            <person name="Gross S."/>
            <person name="Joshi V."/>
            <person name="Fowler G."/>
            <person name="Nazareth L."/>
            <person name="Reid J."/>
            <person name="Worley K."/>
            <person name="Petrosino J."/>
            <person name="Highlander S."/>
            <person name="Gibbs R."/>
        </authorList>
    </citation>
    <scope>NUCLEOTIDE SEQUENCE [LARGE SCALE GENOMIC DNA]</scope>
    <source>
        <strain evidence="1 2">DSM 11664</strain>
    </source>
</reference>
<sequence length="58" mass="6621">MRGVGKTTFLTEVGRKMSEKENWIVIDLAMESDLLATLIDNLYIRANTATQKMFVSIR</sequence>